<protein>
    <submittedName>
        <fullName evidence="2">Uncharacterized protein</fullName>
    </submittedName>
</protein>
<dbReference type="AlphaFoldDB" id="A0A330L360"/>
<dbReference type="RefSeq" id="WP_121988145.1">
    <property type="nucleotide sequence ID" value="NZ_OUNR01000001.1"/>
</dbReference>
<gene>
    <name evidence="2" type="ORF">NITLEN_10729</name>
</gene>
<reference evidence="3" key="1">
    <citation type="submission" date="2018-04" db="EMBL/GenBank/DDBJ databases">
        <authorList>
            <person name="Lucker S."/>
            <person name="Sakoula D."/>
        </authorList>
    </citation>
    <scope>NUCLEOTIDE SEQUENCE [LARGE SCALE GENOMIC DNA]</scope>
</reference>
<dbReference type="EMBL" id="OUNR01000001">
    <property type="protein sequence ID" value="SPP63643.1"/>
    <property type="molecule type" value="Genomic_DNA"/>
</dbReference>
<evidence type="ECO:0000313" key="3">
    <source>
        <dbReference type="Proteomes" id="UP000248168"/>
    </source>
</evidence>
<evidence type="ECO:0000313" key="2">
    <source>
        <dbReference type="EMBL" id="SPP63643.1"/>
    </source>
</evidence>
<keyword evidence="1" id="KW-0812">Transmembrane</keyword>
<sequence length="536" mass="59181">MPHLLKGRGPHEPEGGGVTFHHLLQLVVPADAKAASRLKAVIKGLWFLACANALVLFFVQGGYDIEVGPVHLHASSLRNWLALCLALSLSKAWLEERLGARSVYEGLQSPWLLFIGTLTVYYANGHTFETGDTLPARVLPVSLLIDHDFYLDRWASTIEAYDDPYFARSLNGHLVSTYPPWGAVLSLPAYVIPVLKVGARLSAEMLFDLEKRASMLTVALSVFALFAGLRRVARPRVAWCIAVVYAFGTSSLSLISQAAWQHGPSQLFLSLTLYCLVRSRETPIYVAWAGLALGWAVICRPVNLLMALPIALYVLHKHRGQCIGFLLAGVPPLLLFLWYNDAYFGSPVQTGFGATVVTPASLVGRHLSWFSTPFFEGLVGVLFSPARGLFIYSPIFLCSLAGMVVAWREPGQVFLRYLSVAPLLLVIPVATLGSWWGGHGYGPRLLADSAPVLCYLMVPIFDRIGQRAWMKYMVVGLAGFSIGMHAIGFAYSGDWGSKVLDFDTHPERVWCWRESPPVLFGTQLLEQVWQTVAMRF</sequence>
<feature type="transmembrane region" description="Helical" evidence="1">
    <location>
        <begin position="237"/>
        <end position="260"/>
    </location>
</feature>
<dbReference type="Proteomes" id="UP000248168">
    <property type="component" value="Unassembled WGS sequence"/>
</dbReference>
<accession>A0A330L360</accession>
<keyword evidence="1" id="KW-1133">Transmembrane helix</keyword>
<feature type="transmembrane region" description="Helical" evidence="1">
    <location>
        <begin position="389"/>
        <end position="407"/>
    </location>
</feature>
<feature type="transmembrane region" description="Helical" evidence="1">
    <location>
        <begin position="322"/>
        <end position="339"/>
    </location>
</feature>
<organism evidence="2 3">
    <name type="scientific">Nitrospira lenta</name>
    <dbReference type="NCBI Taxonomy" id="1436998"/>
    <lineage>
        <taxon>Bacteria</taxon>
        <taxon>Pseudomonadati</taxon>
        <taxon>Nitrospirota</taxon>
        <taxon>Nitrospiria</taxon>
        <taxon>Nitrospirales</taxon>
        <taxon>Nitrospiraceae</taxon>
        <taxon>Nitrospira</taxon>
    </lineage>
</organism>
<feature type="transmembrane region" description="Helical" evidence="1">
    <location>
        <begin position="414"/>
        <end position="435"/>
    </location>
</feature>
<feature type="transmembrane region" description="Helical" evidence="1">
    <location>
        <begin position="472"/>
        <end position="491"/>
    </location>
</feature>
<evidence type="ECO:0000256" key="1">
    <source>
        <dbReference type="SAM" id="Phobius"/>
    </source>
</evidence>
<name>A0A330L360_9BACT</name>
<feature type="transmembrane region" description="Helical" evidence="1">
    <location>
        <begin position="441"/>
        <end position="460"/>
    </location>
</feature>
<keyword evidence="3" id="KW-1185">Reference proteome</keyword>
<dbReference type="InParanoid" id="A0A330L360"/>
<feature type="transmembrane region" description="Helical" evidence="1">
    <location>
        <begin position="286"/>
        <end position="315"/>
    </location>
</feature>
<proteinExistence type="predicted"/>
<feature type="transmembrane region" description="Helical" evidence="1">
    <location>
        <begin position="213"/>
        <end position="230"/>
    </location>
</feature>
<keyword evidence="1" id="KW-0472">Membrane</keyword>